<dbReference type="Gene3D" id="1.20.1050.10">
    <property type="match status" value="1"/>
</dbReference>
<dbReference type="InterPro" id="IPR036380">
    <property type="entry name" value="Isochorismatase-like_sf"/>
</dbReference>
<dbReference type="SUPFAM" id="SSF51197">
    <property type="entry name" value="Clavaminate synthase-like"/>
    <property type="match status" value="1"/>
</dbReference>
<name>A0A9P4I395_9PEZI</name>
<feature type="compositionally biased region" description="Low complexity" evidence="2">
    <location>
        <begin position="415"/>
        <end position="428"/>
    </location>
</feature>
<dbReference type="InterPro" id="IPR032854">
    <property type="entry name" value="ALKBH3"/>
</dbReference>
<gene>
    <name evidence="4" type="ORF">K490DRAFT_52858</name>
</gene>
<evidence type="ECO:0000256" key="1">
    <source>
        <dbReference type="ARBA" id="ARBA00006336"/>
    </source>
</evidence>
<dbReference type="PANTHER" id="PTHR31212">
    <property type="entry name" value="ALPHA-KETOGLUTARATE-DEPENDENT DIOXYGENASE ALKB HOMOLOG 3"/>
    <property type="match status" value="1"/>
</dbReference>
<feature type="compositionally biased region" description="Acidic residues" evidence="2">
    <location>
        <begin position="92"/>
        <end position="104"/>
    </location>
</feature>
<organism evidence="4 5">
    <name type="scientific">Saccharata proteae CBS 121410</name>
    <dbReference type="NCBI Taxonomy" id="1314787"/>
    <lineage>
        <taxon>Eukaryota</taxon>
        <taxon>Fungi</taxon>
        <taxon>Dikarya</taxon>
        <taxon>Ascomycota</taxon>
        <taxon>Pezizomycotina</taxon>
        <taxon>Dothideomycetes</taxon>
        <taxon>Dothideomycetes incertae sedis</taxon>
        <taxon>Botryosphaeriales</taxon>
        <taxon>Saccharataceae</taxon>
        <taxon>Saccharata</taxon>
    </lineage>
</organism>
<dbReference type="GO" id="GO:0051213">
    <property type="term" value="F:dioxygenase activity"/>
    <property type="evidence" value="ECO:0007669"/>
    <property type="project" value="InterPro"/>
</dbReference>
<proteinExistence type="inferred from homology"/>
<feature type="compositionally biased region" description="Basic residues" evidence="2">
    <location>
        <begin position="384"/>
        <end position="393"/>
    </location>
</feature>
<reference evidence="4" key="1">
    <citation type="journal article" date="2020" name="Stud. Mycol.">
        <title>101 Dothideomycetes genomes: a test case for predicting lifestyles and emergence of pathogens.</title>
        <authorList>
            <person name="Haridas S."/>
            <person name="Albert R."/>
            <person name="Binder M."/>
            <person name="Bloem J."/>
            <person name="Labutti K."/>
            <person name="Salamov A."/>
            <person name="Andreopoulos B."/>
            <person name="Baker S."/>
            <person name="Barry K."/>
            <person name="Bills G."/>
            <person name="Bluhm B."/>
            <person name="Cannon C."/>
            <person name="Castanera R."/>
            <person name="Culley D."/>
            <person name="Daum C."/>
            <person name="Ezra D."/>
            <person name="Gonzalez J."/>
            <person name="Henrissat B."/>
            <person name="Kuo A."/>
            <person name="Liang C."/>
            <person name="Lipzen A."/>
            <person name="Lutzoni F."/>
            <person name="Magnuson J."/>
            <person name="Mondo S."/>
            <person name="Nolan M."/>
            <person name="Ohm R."/>
            <person name="Pangilinan J."/>
            <person name="Park H.-J."/>
            <person name="Ramirez L."/>
            <person name="Alfaro M."/>
            <person name="Sun H."/>
            <person name="Tritt A."/>
            <person name="Yoshinaga Y."/>
            <person name="Zwiers L.-H."/>
            <person name="Turgeon B."/>
            <person name="Goodwin S."/>
            <person name="Spatafora J."/>
            <person name="Crous P."/>
            <person name="Grigoriev I."/>
        </authorList>
    </citation>
    <scope>NUCLEOTIDE SEQUENCE</scope>
    <source>
        <strain evidence="4">CBS 121410</strain>
    </source>
</reference>
<dbReference type="CDD" id="cd00431">
    <property type="entry name" value="cysteine_hydrolases"/>
    <property type="match status" value="1"/>
</dbReference>
<evidence type="ECO:0000256" key="2">
    <source>
        <dbReference type="SAM" id="MobiDB-lite"/>
    </source>
</evidence>
<feature type="compositionally biased region" description="Polar residues" evidence="2">
    <location>
        <begin position="397"/>
        <end position="414"/>
    </location>
</feature>
<dbReference type="EMBL" id="ML978711">
    <property type="protein sequence ID" value="KAF2091669.1"/>
    <property type="molecule type" value="Genomic_DNA"/>
</dbReference>
<dbReference type="InterPro" id="IPR037151">
    <property type="entry name" value="AlkB-like_sf"/>
</dbReference>
<protein>
    <recommendedName>
        <fullName evidence="3">Fe2OG dioxygenase domain-containing protein</fullName>
    </recommendedName>
</protein>
<dbReference type="PROSITE" id="PS51471">
    <property type="entry name" value="FE2OG_OXY"/>
    <property type="match status" value="1"/>
</dbReference>
<keyword evidence="5" id="KW-1185">Reference proteome</keyword>
<dbReference type="Gene3D" id="3.40.50.850">
    <property type="entry name" value="Isochorismatase-like"/>
    <property type="match status" value="1"/>
</dbReference>
<dbReference type="Proteomes" id="UP000799776">
    <property type="component" value="Unassembled WGS sequence"/>
</dbReference>
<dbReference type="Gene3D" id="2.60.120.590">
    <property type="entry name" value="Alpha-ketoglutarate-dependent dioxygenase AlkB-like"/>
    <property type="match status" value="1"/>
</dbReference>
<dbReference type="CDD" id="cd00299">
    <property type="entry name" value="GST_C_family"/>
    <property type="match status" value="1"/>
</dbReference>
<evidence type="ECO:0000259" key="3">
    <source>
        <dbReference type="PROSITE" id="PS51471"/>
    </source>
</evidence>
<dbReference type="AlphaFoldDB" id="A0A9P4I395"/>
<evidence type="ECO:0000313" key="5">
    <source>
        <dbReference type="Proteomes" id="UP000799776"/>
    </source>
</evidence>
<accession>A0A9P4I395</accession>
<feature type="domain" description="Fe2OG dioxygenase" evidence="3">
    <location>
        <begin position="585"/>
        <end position="706"/>
    </location>
</feature>
<dbReference type="Pfam" id="PF00857">
    <property type="entry name" value="Isochorismatase"/>
    <property type="match status" value="1"/>
</dbReference>
<feature type="compositionally biased region" description="Low complexity" evidence="2">
    <location>
        <begin position="105"/>
        <end position="122"/>
    </location>
</feature>
<dbReference type="Gene3D" id="3.40.30.10">
    <property type="entry name" value="Glutaredoxin"/>
    <property type="match status" value="1"/>
</dbReference>
<dbReference type="SUPFAM" id="SSF47616">
    <property type="entry name" value="GST C-terminal domain-like"/>
    <property type="match status" value="1"/>
</dbReference>
<evidence type="ECO:0000313" key="4">
    <source>
        <dbReference type="EMBL" id="KAF2091669.1"/>
    </source>
</evidence>
<feature type="compositionally biased region" description="Polar residues" evidence="2">
    <location>
        <begin position="460"/>
        <end position="474"/>
    </location>
</feature>
<feature type="region of interest" description="Disordered" evidence="2">
    <location>
        <begin position="89"/>
        <end position="167"/>
    </location>
</feature>
<dbReference type="PANTHER" id="PTHR31212:SF5">
    <property type="entry name" value="ISOCHORISMATASE FAMILY PROTEIN FAMILY (AFU_ORTHOLOGUE AFUA_3G14500)"/>
    <property type="match status" value="1"/>
</dbReference>
<dbReference type="InterPro" id="IPR005123">
    <property type="entry name" value="Oxoglu/Fe-dep_dioxygenase_dom"/>
</dbReference>
<comment type="similarity">
    <text evidence="1">Belongs to the isochorismatase family.</text>
</comment>
<dbReference type="InterPro" id="IPR027450">
    <property type="entry name" value="AlkB-like"/>
</dbReference>
<feature type="region of interest" description="Disordered" evidence="2">
    <location>
        <begin position="280"/>
        <end position="487"/>
    </location>
</feature>
<comment type="caution">
    <text evidence="4">The sequence shown here is derived from an EMBL/GenBank/DDBJ whole genome shotgun (WGS) entry which is preliminary data.</text>
</comment>
<dbReference type="Pfam" id="PF13532">
    <property type="entry name" value="2OG-FeII_Oxy_2"/>
    <property type="match status" value="1"/>
</dbReference>
<feature type="compositionally biased region" description="Basic and acidic residues" evidence="2">
    <location>
        <begin position="137"/>
        <end position="151"/>
    </location>
</feature>
<sequence>MSSLLDLLTQKQPQFQTRQALVLVGLQHDFIAPSGKLPVDKPAGFVDRIKTLIPVFRQSAGEILWIRTAFDPARPVNAALSGDNVITHVDDSAESSSDDEDDDPSASAPLAAASPLKSTSSANSRPLGALNRISVRRPTEPRARPPSREQQDELFLSGRSDESPCLQGTRGAEFADEISSTIDTSADIIVTKSRYSAFNGSTLLQTLRAKLITELYICGCISNISVYATALDAARHGLTIYLVDDCIGYRHVERHQEALKQMTELMGAQTVTSKDLIQQLGGQAEQEDEMTTDSTKEDAGLDDMLKGLDIRESKRNRQVQSNAKGTLSRHASTEETRARAQGSNIGPHFLNGSPVARDRNEPALPANRSPEADQGPPRSGSVKSKIRMRKRPDSKKTPSSSSRGQAAQVSGSVKTSSTPSNPDSPTPDVQGQLLRDSSDSKVSSTISSAPLTVMDAPKPKSTTKTGENMPTATAASPLLGPGDPIGEGDSRIVHQLIPPTLYHPRGSKLLLRDQIFHLLYNEVKWQKMFHAAGEVPRLVAVQGLLGKDGSTPVYRHPSDQSLPMLRFSPAVQIVRDQVQTLVRHPVNHVLIQLYRSGQDYISEHSDKTLDIVHGSSIVNVSFGAQRTMRLRTKRSALPEPSPDQTGSIRNTERVHLPHNSMFVVGQETNMRWLHGINPDKRPASVRSDAENAFSGMRISLTFRQIGTFLSPDGSKIWGQGATSKSAASAKDTINNNAKETENIIRAFSKENQATEFDWKATYGAGFDVLHFREGPKDLPVLYMNHDTVGRKVVEIYLNELATEHRIVEPPALDEAHERDRIICFRDNDAKHTEVTSPAIILAYLDKYYKPRVEYDAVDEREATAAAYHMLFNAEVLTRQWSARSGSGASTSEAFISTLEELEEVLSTSDAHCLADGKKEPRTFIAGESFSVADAAMWPVLDEIVRTWPLWVARKYPCLDRFWVSLGRKKGWLKKEE</sequence>
<dbReference type="InterPro" id="IPR036282">
    <property type="entry name" value="Glutathione-S-Trfase_C_sf"/>
</dbReference>
<dbReference type="GO" id="GO:0006307">
    <property type="term" value="P:DNA alkylation repair"/>
    <property type="evidence" value="ECO:0007669"/>
    <property type="project" value="InterPro"/>
</dbReference>
<dbReference type="InterPro" id="IPR000868">
    <property type="entry name" value="Isochorismatase-like_dom"/>
</dbReference>
<feature type="compositionally biased region" description="Basic and acidic residues" evidence="2">
    <location>
        <begin position="294"/>
        <end position="315"/>
    </location>
</feature>
<dbReference type="SUPFAM" id="SSF52499">
    <property type="entry name" value="Isochorismatase-like hydrolases"/>
    <property type="match status" value="1"/>
</dbReference>
<dbReference type="OrthoDB" id="445341at2759"/>